<protein>
    <submittedName>
        <fullName evidence="1">Uncharacterized protein</fullName>
    </submittedName>
</protein>
<sequence>MSTLGSWVEFVGTAATSIHRGMVLSHPSTHFSFRFCVEPLSDWRYMIYSSHPQARRRVYLDRIYWIY</sequence>
<keyword evidence="2" id="KW-1185">Reference proteome</keyword>
<gene>
    <name evidence="1" type="ORF">I8748_10900</name>
</gene>
<reference evidence="1 2" key="1">
    <citation type="journal article" date="2021" name="Int. J. Syst. Evol. Microbiol.">
        <title>Amazonocrinis nigriterrae gen. nov., sp. nov., Atlanticothrix silvestris gen. nov., sp. nov. and Dendronalium phyllosphericum gen. nov., sp. nov., nostocacean cyanobacteria from Brazilian environments.</title>
        <authorList>
            <person name="Alvarenga D.O."/>
            <person name="Andreote A.P.D."/>
            <person name="Branco L.H.Z."/>
            <person name="Delbaje E."/>
            <person name="Cruz R.B."/>
            <person name="Varani A.M."/>
            <person name="Fiore M.F."/>
        </authorList>
    </citation>
    <scope>NUCLEOTIDE SEQUENCE [LARGE SCALE GENOMIC DNA]</scope>
    <source>
        <strain evidence="1 2">CENA67</strain>
    </source>
</reference>
<accession>A0A8J7HUF9</accession>
<comment type="caution">
    <text evidence="1">The sequence shown here is derived from an EMBL/GenBank/DDBJ whole genome shotgun (WGS) entry which is preliminary data.</text>
</comment>
<dbReference type="EMBL" id="JAECZC010000015">
    <property type="protein sequence ID" value="MBH8562679.1"/>
    <property type="molecule type" value="Genomic_DNA"/>
</dbReference>
<proteinExistence type="predicted"/>
<dbReference type="RefSeq" id="WP_214662509.1">
    <property type="nucleotide sequence ID" value="NZ_JAECZC010000015.1"/>
</dbReference>
<dbReference type="Proteomes" id="UP000632766">
    <property type="component" value="Unassembled WGS sequence"/>
</dbReference>
<organism evidence="1 2">
    <name type="scientific">Amazonocrinis nigriterrae CENA67</name>
    <dbReference type="NCBI Taxonomy" id="2794033"/>
    <lineage>
        <taxon>Bacteria</taxon>
        <taxon>Bacillati</taxon>
        <taxon>Cyanobacteriota</taxon>
        <taxon>Cyanophyceae</taxon>
        <taxon>Nostocales</taxon>
        <taxon>Nostocaceae</taxon>
        <taxon>Amazonocrinis</taxon>
        <taxon>Amazonocrinis nigriterrae</taxon>
    </lineage>
</organism>
<evidence type="ECO:0000313" key="2">
    <source>
        <dbReference type="Proteomes" id="UP000632766"/>
    </source>
</evidence>
<dbReference type="AlphaFoldDB" id="A0A8J7HUF9"/>
<evidence type="ECO:0000313" key="1">
    <source>
        <dbReference type="EMBL" id="MBH8562679.1"/>
    </source>
</evidence>
<name>A0A8J7HUF9_9NOST</name>